<accession>A0ACC1QWK2</accession>
<organism evidence="1 2">
    <name type="scientific">Lecanicillium saksenae</name>
    <dbReference type="NCBI Taxonomy" id="468837"/>
    <lineage>
        <taxon>Eukaryota</taxon>
        <taxon>Fungi</taxon>
        <taxon>Dikarya</taxon>
        <taxon>Ascomycota</taxon>
        <taxon>Pezizomycotina</taxon>
        <taxon>Sordariomycetes</taxon>
        <taxon>Hypocreomycetidae</taxon>
        <taxon>Hypocreales</taxon>
        <taxon>Cordycipitaceae</taxon>
        <taxon>Lecanicillium</taxon>
    </lineage>
</organism>
<evidence type="ECO:0000313" key="1">
    <source>
        <dbReference type="EMBL" id="KAJ3492510.1"/>
    </source>
</evidence>
<evidence type="ECO:0000313" key="2">
    <source>
        <dbReference type="Proteomes" id="UP001148737"/>
    </source>
</evidence>
<proteinExistence type="predicted"/>
<reference evidence="1" key="1">
    <citation type="submission" date="2022-07" db="EMBL/GenBank/DDBJ databases">
        <title>Genome Sequence of Lecanicillium saksenae.</title>
        <authorList>
            <person name="Buettner E."/>
        </authorList>
    </citation>
    <scope>NUCLEOTIDE SEQUENCE</scope>
    <source>
        <strain evidence="1">VT-O1</strain>
    </source>
</reference>
<gene>
    <name evidence="1" type="ORF">NLG97_g5342</name>
</gene>
<protein>
    <submittedName>
        <fullName evidence="1">Uncharacterized protein</fullName>
    </submittedName>
</protein>
<name>A0ACC1QWK2_9HYPO</name>
<sequence length="349" mass="38086">MVTFISAINTTRGACPWLKQPIPCDFGLYTNATNLNESQKLLPNNEVTGHNIIIMFVATTYAAFSLSLVLLADESFLLYSKTTIHGKAAYQRLIHTGDTLLHSLSDSQIVVGLALLIVTTFHASCISAYHYNVVCYLMYLSVISHALTFINVPEFCSKNWLHGGVRALAITATFAFTWMLFKAREASDRFPIAADSLAIMPAACFVGNQSTVLRADLFASGNMSQIVGATGHGASSSVYSSQFVPLAVGVILGLLFLLGDSFKSRSEWLGEDSFVTARRVVVVLRGILTTYLLVLAIIATVSLFRLRTGFEIDSWYDRSQEDTASLSQIVILTMSTTSLFAIFSVIIGK</sequence>
<keyword evidence="2" id="KW-1185">Reference proteome</keyword>
<comment type="caution">
    <text evidence="1">The sequence shown here is derived from an EMBL/GenBank/DDBJ whole genome shotgun (WGS) entry which is preliminary data.</text>
</comment>
<dbReference type="EMBL" id="JANAKD010000592">
    <property type="protein sequence ID" value="KAJ3492510.1"/>
    <property type="molecule type" value="Genomic_DNA"/>
</dbReference>
<dbReference type="Proteomes" id="UP001148737">
    <property type="component" value="Unassembled WGS sequence"/>
</dbReference>